<evidence type="ECO:0000313" key="17">
    <source>
        <dbReference type="Proteomes" id="UP000095039"/>
    </source>
</evidence>
<evidence type="ECO:0000256" key="6">
    <source>
        <dbReference type="ARBA" id="ARBA00022755"/>
    </source>
</evidence>
<keyword evidence="6 13" id="KW-0658">Purine biosynthesis</keyword>
<comment type="pathway">
    <text evidence="1 13">Purine metabolism; IMP biosynthesis via de novo pathway; 5-amino-1-(5-phospho-D-ribosyl)imidazole-4-carboxamide from 5-amino-1-(5-phospho-D-ribosyl)imidazole-4-carboxylate: step 2/2.</text>
</comment>
<proteinExistence type="inferred from homology"/>
<dbReference type="GO" id="GO:0005829">
    <property type="term" value="C:cytosol"/>
    <property type="evidence" value="ECO:0007669"/>
    <property type="project" value="TreeGrafter"/>
</dbReference>
<dbReference type="PROSITE" id="PS00163">
    <property type="entry name" value="FUMARATE_LYASES"/>
    <property type="match status" value="1"/>
</dbReference>
<name>A0A1E5C2P4_9GAMM</name>
<dbReference type="GO" id="GO:0044208">
    <property type="term" value="P:'de novo' AMP biosynthetic process"/>
    <property type="evidence" value="ECO:0007669"/>
    <property type="project" value="UniProtKB-UniPathway"/>
</dbReference>
<dbReference type="CDD" id="cd01598">
    <property type="entry name" value="PurB"/>
    <property type="match status" value="1"/>
</dbReference>
<dbReference type="NCBIfam" id="TIGR00928">
    <property type="entry name" value="purB"/>
    <property type="match status" value="1"/>
</dbReference>
<dbReference type="Proteomes" id="UP000095039">
    <property type="component" value="Unassembled WGS sequence"/>
</dbReference>
<dbReference type="FunFam" id="1.10.275.10:FF:000003">
    <property type="entry name" value="Adenylosuccinate lyase"/>
    <property type="match status" value="1"/>
</dbReference>
<dbReference type="InterPro" id="IPR000362">
    <property type="entry name" value="Fumarate_lyase_fam"/>
</dbReference>
<comment type="catalytic activity">
    <reaction evidence="8">
        <text>(2S)-2-[5-amino-1-(5-phospho-beta-D-ribosyl)imidazole-4-carboxamido]succinate = 5-amino-1-(5-phospho-beta-D-ribosyl)imidazole-4-carboxamide + fumarate</text>
        <dbReference type="Rhea" id="RHEA:23920"/>
        <dbReference type="ChEBI" id="CHEBI:29806"/>
        <dbReference type="ChEBI" id="CHEBI:58443"/>
        <dbReference type="ChEBI" id="CHEBI:58475"/>
        <dbReference type="EC" id="4.3.2.2"/>
    </reaction>
    <physiologicalReaction direction="left-to-right" evidence="8">
        <dbReference type="Rhea" id="RHEA:23921"/>
    </physiologicalReaction>
</comment>
<reference evidence="16 17" key="1">
    <citation type="journal article" date="2012" name="Science">
        <title>Ecological populations of bacteria act as socially cohesive units of antibiotic production and resistance.</title>
        <authorList>
            <person name="Cordero O.X."/>
            <person name="Wildschutte H."/>
            <person name="Kirkup B."/>
            <person name="Proehl S."/>
            <person name="Ngo L."/>
            <person name="Hussain F."/>
            <person name="Le Roux F."/>
            <person name="Mincer T."/>
            <person name="Polz M.F."/>
        </authorList>
    </citation>
    <scope>NUCLEOTIDE SEQUENCE [LARGE SCALE GENOMIC DNA]</scope>
    <source>
        <strain evidence="16 17">FF-454</strain>
    </source>
</reference>
<evidence type="ECO:0000256" key="1">
    <source>
        <dbReference type="ARBA" id="ARBA00004706"/>
    </source>
</evidence>
<dbReference type="EMBL" id="AJWN02000078">
    <property type="protein sequence ID" value="OEE59755.1"/>
    <property type="molecule type" value="Genomic_DNA"/>
</dbReference>
<evidence type="ECO:0000256" key="4">
    <source>
        <dbReference type="ARBA" id="ARBA00012339"/>
    </source>
</evidence>
<dbReference type="PRINTS" id="PR00149">
    <property type="entry name" value="FUMRATELYASE"/>
</dbReference>
<evidence type="ECO:0000256" key="3">
    <source>
        <dbReference type="ARBA" id="ARBA00008273"/>
    </source>
</evidence>
<comment type="catalytic activity">
    <reaction evidence="11">
        <text>N(6)-(1,2-dicarboxyethyl)-AMP = fumarate + AMP</text>
        <dbReference type="Rhea" id="RHEA:16853"/>
        <dbReference type="ChEBI" id="CHEBI:29806"/>
        <dbReference type="ChEBI" id="CHEBI:57567"/>
        <dbReference type="ChEBI" id="CHEBI:456215"/>
        <dbReference type="EC" id="4.3.2.2"/>
    </reaction>
    <physiologicalReaction direction="left-to-right" evidence="11">
        <dbReference type="Rhea" id="RHEA:16854"/>
    </physiologicalReaction>
</comment>
<dbReference type="SUPFAM" id="SSF48557">
    <property type="entry name" value="L-aspartase-like"/>
    <property type="match status" value="1"/>
</dbReference>
<feature type="domain" description="Adenylosuccinate lyase PurB C-terminal" evidence="15">
    <location>
        <begin position="332"/>
        <end position="446"/>
    </location>
</feature>
<dbReference type="EC" id="4.3.2.2" evidence="4 12"/>
<evidence type="ECO:0000256" key="13">
    <source>
        <dbReference type="RuleBase" id="RU361172"/>
    </source>
</evidence>
<comment type="similarity">
    <text evidence="3 13">Belongs to the lyase 1 family. Adenylosuccinate lyase subfamily.</text>
</comment>
<dbReference type="InterPro" id="IPR013539">
    <property type="entry name" value="PurB_C"/>
</dbReference>
<dbReference type="PANTHER" id="PTHR43411">
    <property type="entry name" value="ADENYLOSUCCINATE LYASE"/>
    <property type="match status" value="1"/>
</dbReference>
<evidence type="ECO:0000259" key="14">
    <source>
        <dbReference type="Pfam" id="PF00206"/>
    </source>
</evidence>
<organism evidence="16 17">
    <name type="scientific">Enterovibrio norvegicus FF-454</name>
    <dbReference type="NCBI Taxonomy" id="1185651"/>
    <lineage>
        <taxon>Bacteria</taxon>
        <taxon>Pseudomonadati</taxon>
        <taxon>Pseudomonadota</taxon>
        <taxon>Gammaproteobacteria</taxon>
        <taxon>Vibrionales</taxon>
        <taxon>Vibrionaceae</taxon>
        <taxon>Enterovibrio</taxon>
    </lineage>
</organism>
<evidence type="ECO:0000256" key="2">
    <source>
        <dbReference type="ARBA" id="ARBA00004734"/>
    </source>
</evidence>
<dbReference type="GO" id="GO:0070626">
    <property type="term" value="F:(S)-2-(5-amino-1-(5-phospho-D-ribosyl)imidazole-4-carboxamido) succinate lyase (fumarate-forming) activity"/>
    <property type="evidence" value="ECO:0007669"/>
    <property type="project" value="RHEA"/>
</dbReference>
<evidence type="ECO:0000256" key="9">
    <source>
        <dbReference type="ARBA" id="ARBA00025012"/>
    </source>
</evidence>
<dbReference type="UniPathway" id="UPA00074">
    <property type="reaction ID" value="UER00132"/>
</dbReference>
<evidence type="ECO:0000256" key="7">
    <source>
        <dbReference type="ARBA" id="ARBA00023239"/>
    </source>
</evidence>
<keyword evidence="17" id="KW-1185">Reference proteome</keyword>
<evidence type="ECO:0000259" key="15">
    <source>
        <dbReference type="Pfam" id="PF08328"/>
    </source>
</evidence>
<dbReference type="GO" id="GO:0004018">
    <property type="term" value="F:N6-(1,2-dicarboxyethyl)AMP AMP-lyase (fumarate-forming) activity"/>
    <property type="evidence" value="ECO:0007669"/>
    <property type="project" value="UniProtKB-UniRule"/>
</dbReference>
<comment type="pathway">
    <text evidence="2 13">Purine metabolism; AMP biosynthesis via de novo pathway; AMP from IMP: step 2/2.</text>
</comment>
<evidence type="ECO:0000256" key="12">
    <source>
        <dbReference type="NCBIfam" id="TIGR00928"/>
    </source>
</evidence>
<dbReference type="NCBIfam" id="NF006764">
    <property type="entry name" value="PRK09285.1"/>
    <property type="match status" value="1"/>
</dbReference>
<gene>
    <name evidence="16" type="ORF">A1OK_13290</name>
</gene>
<dbReference type="Gene3D" id="1.20.200.10">
    <property type="entry name" value="Fumarase/aspartase (Central domain)"/>
    <property type="match status" value="1"/>
</dbReference>
<dbReference type="UniPathway" id="UPA00075">
    <property type="reaction ID" value="UER00336"/>
</dbReference>
<sequence length="456" mass="51264">MELSALTAVSPVDGRYGAKTIALRSIFSEFGLLKYRTIVEVRWLQKLAATDAIKEVPAFSPEANAILDKIAAEFSEADAMRIKDIERTTNHDVKAVEYFLKEKVADNAELHAVNEFIHFACTSEDINNTSHALMLQEAREQVLLPEIRNVIDAIKSLAAEYRDVPLLSRTHGQPASPSTMGKEMANVAYRMERQYKQIENVEILAKINGAVGNYNAHLSAYPEIDWHAFSEEFITESLGVTWNPYTTQIEPHDYIAELFDAIARFNTILLDFDRDVWGYIALGHFKQKTIAGEIGSSTMPHKVNPIDFENSEGNLGLANAIFSHLAQKLPVSRWQRDLTDSTVLRNLGVGCGYAIIAYTSTLKGISKLEINQAALEAELDKNWEVLAEPVQTVMRRYGIEKPYEKLKELTRGKRVDGEGMRVFIDGLDLPEEEKVRLKKMTPANYIGEAIKLTDQL</sequence>
<dbReference type="RefSeq" id="WP_016961509.1">
    <property type="nucleotide sequence ID" value="NZ_AJWN02000078.1"/>
</dbReference>
<dbReference type="InterPro" id="IPR008948">
    <property type="entry name" value="L-Aspartase-like"/>
</dbReference>
<dbReference type="Gene3D" id="1.10.40.30">
    <property type="entry name" value="Fumarase/aspartase (C-terminal domain)"/>
    <property type="match status" value="1"/>
</dbReference>
<evidence type="ECO:0000313" key="16">
    <source>
        <dbReference type="EMBL" id="OEE59755.1"/>
    </source>
</evidence>
<dbReference type="InterPro" id="IPR022761">
    <property type="entry name" value="Fumarate_lyase_N"/>
</dbReference>
<evidence type="ECO:0000256" key="8">
    <source>
        <dbReference type="ARBA" id="ARBA00024477"/>
    </source>
</evidence>
<comment type="function">
    <text evidence="9">Catalyzes two reactions in de novo purine nucleotide biosynthesis. Catalyzes the breakdown of 5-aminoimidazole- (N-succinylocarboxamide) ribotide (SAICAR or 2-[5-amino-1-(5-phospho-beta-D-ribosyl)imidazole-4-carboxamido]succinate) to 5-aminoimidazole-4-carboxamide ribotide (AICAR or 5-amino-1-(5-phospho-beta-D-ribosyl)imidazole-4-carboxamide) and fumarate, and of adenylosuccinate (ADS or N(6)-(1,2-dicarboxyethyl)-AMP) to adenosine monophosphate (AMP) and fumarate.</text>
</comment>
<dbReference type="Pfam" id="PF00206">
    <property type="entry name" value="Lyase_1"/>
    <property type="match status" value="1"/>
</dbReference>
<dbReference type="Gene3D" id="1.10.275.10">
    <property type="entry name" value="Fumarase/aspartase (N-terminal domain)"/>
    <property type="match status" value="1"/>
</dbReference>
<comment type="caution">
    <text evidence="16">The sequence shown here is derived from an EMBL/GenBank/DDBJ whole genome shotgun (WGS) entry which is preliminary data.</text>
</comment>
<dbReference type="InterPro" id="IPR047136">
    <property type="entry name" value="PurB_bact"/>
</dbReference>
<protein>
    <recommendedName>
        <fullName evidence="5 12">Adenylosuccinate lyase</fullName>
        <shortName evidence="13">ASL</shortName>
        <ecNumber evidence="4 12">4.3.2.2</ecNumber>
    </recommendedName>
    <alternativeName>
        <fullName evidence="10 13">Adenylosuccinase</fullName>
    </alternativeName>
</protein>
<dbReference type="PANTHER" id="PTHR43411:SF1">
    <property type="entry name" value="ADENYLOSUCCINATE LYASE"/>
    <property type="match status" value="1"/>
</dbReference>
<evidence type="ECO:0000256" key="10">
    <source>
        <dbReference type="ARBA" id="ARBA00030717"/>
    </source>
</evidence>
<evidence type="ECO:0000256" key="11">
    <source>
        <dbReference type="ARBA" id="ARBA00049115"/>
    </source>
</evidence>
<dbReference type="InterPro" id="IPR024083">
    <property type="entry name" value="Fumarase/histidase_N"/>
</dbReference>
<keyword evidence="7 13" id="KW-0456">Lyase</keyword>
<dbReference type="InterPro" id="IPR004769">
    <property type="entry name" value="Pur_lyase"/>
</dbReference>
<dbReference type="Pfam" id="PF08328">
    <property type="entry name" value="ASL_C"/>
    <property type="match status" value="1"/>
</dbReference>
<dbReference type="InterPro" id="IPR020557">
    <property type="entry name" value="Fumarate_lyase_CS"/>
</dbReference>
<evidence type="ECO:0000256" key="5">
    <source>
        <dbReference type="ARBA" id="ARBA00017058"/>
    </source>
</evidence>
<feature type="domain" description="Fumarate lyase N-terminal" evidence="14">
    <location>
        <begin position="14"/>
        <end position="313"/>
    </location>
</feature>
<dbReference type="AlphaFoldDB" id="A0A1E5C2P4"/>
<dbReference type="FunFam" id="1.20.200.10:FF:000004">
    <property type="entry name" value="Adenylosuccinate lyase"/>
    <property type="match status" value="1"/>
</dbReference>
<dbReference type="FunFam" id="1.10.40.30:FF:000004">
    <property type="entry name" value="Adenylosuccinate lyase"/>
    <property type="match status" value="1"/>
</dbReference>
<dbReference type="GO" id="GO:0006189">
    <property type="term" value="P:'de novo' IMP biosynthetic process"/>
    <property type="evidence" value="ECO:0007669"/>
    <property type="project" value="UniProtKB-UniPathway"/>
</dbReference>
<accession>A0A1E5C2P4</accession>